<dbReference type="PROSITE" id="PS50850">
    <property type="entry name" value="MFS"/>
    <property type="match status" value="1"/>
</dbReference>
<dbReference type="GO" id="GO:0016126">
    <property type="term" value="P:sterol biosynthetic process"/>
    <property type="evidence" value="ECO:0007669"/>
    <property type="project" value="UniProtKB-KW"/>
</dbReference>
<dbReference type="InterPro" id="IPR044770">
    <property type="entry name" value="MFS_spinster-like"/>
</dbReference>
<feature type="transmembrane region" description="Helical" evidence="16">
    <location>
        <begin position="730"/>
        <end position="751"/>
    </location>
</feature>
<evidence type="ECO:0000313" key="19">
    <source>
        <dbReference type="Proteomes" id="UP000035682"/>
    </source>
</evidence>
<dbReference type="InterPro" id="IPR020846">
    <property type="entry name" value="MFS_dom"/>
</dbReference>
<dbReference type="GO" id="GO:0016020">
    <property type="term" value="C:membrane"/>
    <property type="evidence" value="ECO:0007669"/>
    <property type="project" value="UniProtKB-SubCell"/>
</dbReference>
<feature type="active site" description="Proton donor/acceptor" evidence="14">
    <location>
        <position position="248"/>
    </location>
</feature>
<accession>A0A090N0B2</accession>
<dbReference type="Pfam" id="PF08540">
    <property type="entry name" value="HMG_CoA_synt_C"/>
    <property type="match status" value="1"/>
</dbReference>
<dbReference type="InterPro" id="IPR016039">
    <property type="entry name" value="Thiolase-like"/>
</dbReference>
<evidence type="ECO:0000259" key="17">
    <source>
        <dbReference type="PROSITE" id="PS50850"/>
    </source>
</evidence>
<gene>
    <name evidence="18 20 21" type="ORF">SRAE_2000501500</name>
</gene>
<dbReference type="Gene3D" id="3.40.47.10">
    <property type="match status" value="1"/>
</dbReference>
<dbReference type="GO" id="GO:0010142">
    <property type="term" value="P:farnesyl diphosphate biosynthetic process, mevalonate pathway"/>
    <property type="evidence" value="ECO:0007669"/>
    <property type="project" value="InterPro"/>
</dbReference>
<dbReference type="RefSeq" id="XP_024509579.1">
    <property type="nucleotide sequence ID" value="XM_024643971.1"/>
</dbReference>
<feature type="domain" description="Major facilitator superfamily (MFS) profile" evidence="17">
    <location>
        <begin position="515"/>
        <end position="949"/>
    </location>
</feature>
<feature type="active site" description="Acyl-thioester intermediate" evidence="14">
    <location>
        <position position="115"/>
    </location>
</feature>
<feature type="transmembrane region" description="Helical" evidence="16">
    <location>
        <begin position="553"/>
        <end position="573"/>
    </location>
</feature>
<feature type="transmembrane region" description="Helical" evidence="16">
    <location>
        <begin position="642"/>
        <end position="660"/>
    </location>
</feature>
<keyword evidence="10" id="KW-0756">Sterol biosynthesis</keyword>
<keyword evidence="6" id="KW-0808">Transferase</keyword>
<comment type="pathway">
    <text evidence="2">Metabolic intermediate biosynthesis; (R)-mevalonate biosynthesis; (R)-mevalonate from acetyl-CoA: step 2/3.</text>
</comment>
<evidence type="ECO:0000256" key="9">
    <source>
        <dbReference type="ARBA" id="ARBA00022989"/>
    </source>
</evidence>
<dbReference type="SUPFAM" id="SSF103473">
    <property type="entry name" value="MFS general substrate transporter"/>
    <property type="match status" value="1"/>
</dbReference>
<evidence type="ECO:0000256" key="16">
    <source>
        <dbReference type="SAM" id="Phobius"/>
    </source>
</evidence>
<feature type="transmembrane region" description="Helical" evidence="16">
    <location>
        <begin position="847"/>
        <end position="875"/>
    </location>
</feature>
<evidence type="ECO:0000256" key="14">
    <source>
        <dbReference type="PIRSR" id="PIRSR610122-1"/>
    </source>
</evidence>
<dbReference type="Gene3D" id="1.20.1250.20">
    <property type="entry name" value="MFS general substrate transporter like domains"/>
    <property type="match status" value="1"/>
</dbReference>
<evidence type="ECO:0000313" key="20">
    <source>
        <dbReference type="WBParaSite" id="SRAE_2000501500.1"/>
    </source>
</evidence>
<dbReference type="InterPro" id="IPR000590">
    <property type="entry name" value="HMG_CoA_synt_AS"/>
</dbReference>
<keyword evidence="7 16" id="KW-0812">Transmembrane</keyword>
<evidence type="ECO:0000256" key="2">
    <source>
        <dbReference type="ARBA" id="ARBA00005218"/>
    </source>
</evidence>
<proteinExistence type="inferred from homology"/>
<evidence type="ECO:0000313" key="18">
    <source>
        <dbReference type="EMBL" id="CEF70382.1"/>
    </source>
</evidence>
<dbReference type="InterPro" id="IPR011701">
    <property type="entry name" value="MFS"/>
</dbReference>
<evidence type="ECO:0000256" key="13">
    <source>
        <dbReference type="ARBA" id="ARBA00049887"/>
    </source>
</evidence>
<dbReference type="Pfam" id="PF07690">
    <property type="entry name" value="MFS_1"/>
    <property type="match status" value="1"/>
</dbReference>
<evidence type="ECO:0000256" key="11">
    <source>
        <dbReference type="ARBA" id="ARBA00023136"/>
    </source>
</evidence>
<dbReference type="WormBase" id="SRAE_2000501500">
    <property type="protein sequence ID" value="SRP02904"/>
    <property type="gene ID" value="WBGene00265266"/>
</dbReference>
<dbReference type="CDD" id="cd00827">
    <property type="entry name" value="init_cond_enzymes"/>
    <property type="match status" value="1"/>
</dbReference>
<sequence>MANDTKSNCIESLIPTNVGIQALEFYFPKNYVDQSKLEIFDNVSTGKYTIGLGQHQMSFFCDHEDINSICLTVLGNLLNKNQIDKMDIGYLAVGTETIIDKRNNDIEGVDIKNACFGGTQALFSAVDWVYSNWETEKRYAIAVMGDVAIYEPGRARCTGGAGAFAVLIGPNAPFVIEKGVRSCYMNDLYDFYKPIGGMSSDFPIVNSELSLDSYIKAAEECYKGYCKKYKKIYGKNICLNDFESIMFHCPFTRMIQKTLAKLTYIDFINNKGKYLIDIDKLEEFKKFSSEEFNKNRSSLNTFLHSSSLLWEKKTKENIFFNARIGNMYTSSLYAQLVARIGRMNENIINESVSSFLLFSYGSGCASSMFSIKLNILPSNKCAFIKIRNSCIDAIERLEKRTEVTPEYYTKKLLEREEILKGNIPYTPFSLNNLEKMNLFPGTYYLKYVDSKYVREYDRTTMTNKIAIQNNGLEMGNSNLQKNSQIDNVIINNSTNYDNNKSSKNKLYSGWRGYIVISVLFIINMLNYMDRYTVAGVLTQIQAFYSLNDSEGGLLQTIFIVFYMVFAPLAGYLGDRYNRKYIMTVGLTIWIVAVFASSFIPKNTFIAFLLLRGVVGIGEASYAIIAPTLIADIFTEEMRSKSLMIFYFATPVGSGLGYIVGSAVANVANNWQWGVRVTPFFGIICVLLIIFVIKEPERGLAEKSEKNCDSFDGKNTSYWEDLKYLAKSKTYIFTTIGSATITFVTGTLSFWAPTGIEYFYATKYNYSSLSEIPKDTKDNISFLFGLITCIGGIVGVTLGSLISMWWKNGYYCFPKSDKADALVCTVASILAVPFLFLIFELLSTELAITWIMVFFTVLLVCVNTAIIVDMTLCIIVPKRRSVANAFQIMISHLFGDASGPYIVGLVSDLIRGSDKTPNGHFRSLKYAFYVPNVILIISVLSFFLSSIYVTKDKKKYEEEIGIIKDSKI</sequence>
<evidence type="ECO:0000256" key="15">
    <source>
        <dbReference type="PIRSR" id="PIRSR610122-2"/>
    </source>
</evidence>
<feature type="transmembrane region" description="Helical" evidence="16">
    <location>
        <begin position="510"/>
        <end position="528"/>
    </location>
</feature>
<dbReference type="CTD" id="36382759"/>
<feature type="transmembrane region" description="Helical" evidence="16">
    <location>
        <begin position="887"/>
        <end position="905"/>
    </location>
</feature>
<dbReference type="GO" id="GO:0006084">
    <property type="term" value="P:acetyl-CoA metabolic process"/>
    <property type="evidence" value="ECO:0007669"/>
    <property type="project" value="InterPro"/>
</dbReference>
<dbReference type="Pfam" id="PF01154">
    <property type="entry name" value="HMG_CoA_synt_N"/>
    <property type="match status" value="1"/>
</dbReference>
<dbReference type="UniPathway" id="UPA00058">
    <property type="reaction ID" value="UER00102"/>
</dbReference>
<keyword evidence="10" id="KW-1207">Sterol metabolism</keyword>
<dbReference type="NCBIfam" id="TIGR01833">
    <property type="entry name" value="HMG-CoA-S_euk"/>
    <property type="match status" value="1"/>
</dbReference>
<keyword evidence="9 16" id="KW-1133">Transmembrane helix</keyword>
<dbReference type="OrthoDB" id="1269963at2759"/>
<dbReference type="PANTHER" id="PTHR43323:SF2">
    <property type="entry name" value="HYDROXYMETHYLGLUTARYL-COA SYNTHASE"/>
    <property type="match status" value="1"/>
</dbReference>
<dbReference type="AlphaFoldDB" id="A0A090N0B2"/>
<feature type="transmembrane region" description="Helical" evidence="16">
    <location>
        <begin position="821"/>
        <end position="841"/>
    </location>
</feature>
<dbReference type="InterPro" id="IPR013746">
    <property type="entry name" value="HMG_CoA_synt_C_dom"/>
</dbReference>
<keyword evidence="5" id="KW-0813">Transport</keyword>
<feature type="transmembrane region" description="Helical" evidence="16">
    <location>
        <begin position="779"/>
        <end position="801"/>
    </location>
</feature>
<keyword evidence="11 16" id="KW-0472">Membrane</keyword>
<evidence type="ECO:0000256" key="7">
    <source>
        <dbReference type="ARBA" id="ARBA00022692"/>
    </source>
</evidence>
<reference evidence="20" key="2">
    <citation type="submission" date="2020-12" db="UniProtKB">
        <authorList>
            <consortium name="WormBaseParasite"/>
        </authorList>
    </citation>
    <scope>IDENTIFICATION</scope>
</reference>
<dbReference type="InterPro" id="IPR036259">
    <property type="entry name" value="MFS_trans_sf"/>
</dbReference>
<dbReference type="WBParaSite" id="SRAE_2000501500.1">
    <property type="protein sequence ID" value="SRAE_2000501500.1"/>
    <property type="gene ID" value="WBGene00265266"/>
</dbReference>
<dbReference type="GeneID" id="36382759"/>
<evidence type="ECO:0000256" key="3">
    <source>
        <dbReference type="ARBA" id="ARBA00007061"/>
    </source>
</evidence>
<keyword evidence="8" id="KW-0752">Steroid biosynthesis</keyword>
<evidence type="ECO:0000256" key="10">
    <source>
        <dbReference type="ARBA" id="ARBA00023011"/>
    </source>
</evidence>
<feature type="transmembrane region" description="Helical" evidence="16">
    <location>
        <begin position="672"/>
        <end position="692"/>
    </location>
</feature>
<protein>
    <recommendedName>
        <fullName evidence="4">hydroxymethylglutaryl-CoA synthase</fullName>
        <ecNumber evidence="4">2.3.3.10</ecNumber>
    </recommendedName>
</protein>
<keyword evidence="19" id="KW-1185">Reference proteome</keyword>
<evidence type="ECO:0000256" key="4">
    <source>
        <dbReference type="ARBA" id="ARBA00012978"/>
    </source>
</evidence>
<comment type="subcellular location">
    <subcellularLocation>
        <location evidence="1">Membrane</location>
        <topology evidence="1">Multi-pass membrane protein</topology>
    </subcellularLocation>
</comment>
<evidence type="ECO:0000256" key="5">
    <source>
        <dbReference type="ARBA" id="ARBA00022448"/>
    </source>
</evidence>
<dbReference type="STRING" id="34506.A0A090N0B2"/>
<dbReference type="Proteomes" id="UP000035682">
    <property type="component" value="Unplaced"/>
</dbReference>
<name>A0A090N0B2_STRRB</name>
<organism evidence="18">
    <name type="scientific">Strongyloides ratti</name>
    <name type="common">Parasitic roundworm</name>
    <dbReference type="NCBI Taxonomy" id="34506"/>
    <lineage>
        <taxon>Eukaryota</taxon>
        <taxon>Metazoa</taxon>
        <taxon>Ecdysozoa</taxon>
        <taxon>Nematoda</taxon>
        <taxon>Chromadorea</taxon>
        <taxon>Rhabditida</taxon>
        <taxon>Tylenchina</taxon>
        <taxon>Panagrolaimomorpha</taxon>
        <taxon>Strongyloidoidea</taxon>
        <taxon>Strongyloididae</taxon>
        <taxon>Strongyloides</taxon>
    </lineage>
</organism>
<comment type="similarity">
    <text evidence="12">Belongs to the major facilitator superfamily. Spinster (TC 2.A.1.49) family.</text>
</comment>
<keyword evidence="8" id="KW-0444">Lipid biosynthesis</keyword>
<dbReference type="EMBL" id="LN609529">
    <property type="protein sequence ID" value="CEF70382.1"/>
    <property type="molecule type" value="Genomic_DNA"/>
</dbReference>
<keyword evidence="8" id="KW-0443">Lipid metabolism</keyword>
<comment type="catalytic activity">
    <reaction evidence="13">
        <text>acetoacetyl-CoA + acetyl-CoA + H2O = (3S)-3-hydroxy-3-methylglutaryl-CoA + CoA + H(+)</text>
        <dbReference type="Rhea" id="RHEA:10188"/>
        <dbReference type="ChEBI" id="CHEBI:15377"/>
        <dbReference type="ChEBI" id="CHEBI:15378"/>
        <dbReference type="ChEBI" id="CHEBI:43074"/>
        <dbReference type="ChEBI" id="CHEBI:57286"/>
        <dbReference type="ChEBI" id="CHEBI:57287"/>
        <dbReference type="ChEBI" id="CHEBI:57288"/>
        <dbReference type="EC" id="2.3.3.10"/>
    </reaction>
    <physiologicalReaction direction="left-to-right" evidence="13">
        <dbReference type="Rhea" id="RHEA:10189"/>
    </physiologicalReaction>
</comment>
<dbReference type="InterPro" id="IPR013528">
    <property type="entry name" value="HMG_CoA_synth_N"/>
</dbReference>
<dbReference type="GO" id="GO:0004421">
    <property type="term" value="F:hydroxymethylglutaryl-CoA synthase activity"/>
    <property type="evidence" value="ECO:0007669"/>
    <property type="project" value="UniProtKB-EC"/>
</dbReference>
<evidence type="ECO:0000256" key="8">
    <source>
        <dbReference type="ARBA" id="ARBA00022955"/>
    </source>
</evidence>
<comment type="similarity">
    <text evidence="3">Belongs to the thiolase-like superfamily. HMG-CoA synthase family.</text>
</comment>
<feature type="binding site" evidence="15">
    <location>
        <position position="210"/>
    </location>
    <ligand>
        <name>CoA</name>
        <dbReference type="ChEBI" id="CHEBI:57287"/>
    </ligand>
</feature>
<keyword evidence="10" id="KW-0753">Steroid metabolism</keyword>
<evidence type="ECO:0000256" key="12">
    <source>
        <dbReference type="ARBA" id="ARBA00024338"/>
    </source>
</evidence>
<feature type="active site" description="Proton donor/acceptor" evidence="14">
    <location>
        <position position="96"/>
    </location>
</feature>
<feature type="transmembrane region" description="Helical" evidence="16">
    <location>
        <begin position="605"/>
        <end position="630"/>
    </location>
</feature>
<dbReference type="SUPFAM" id="SSF53901">
    <property type="entry name" value="Thiolase-like"/>
    <property type="match status" value="2"/>
</dbReference>
<dbReference type="GO" id="GO:0022857">
    <property type="term" value="F:transmembrane transporter activity"/>
    <property type="evidence" value="ECO:0007669"/>
    <property type="project" value="InterPro"/>
</dbReference>
<feature type="transmembrane region" description="Helical" evidence="16">
    <location>
        <begin position="580"/>
        <end position="599"/>
    </location>
</feature>
<dbReference type="PROSITE" id="PS01226">
    <property type="entry name" value="HMG_COA_SYNTHASE"/>
    <property type="match status" value="1"/>
</dbReference>
<evidence type="ECO:0000256" key="1">
    <source>
        <dbReference type="ARBA" id="ARBA00004141"/>
    </source>
</evidence>
<feature type="transmembrane region" description="Helical" evidence="16">
    <location>
        <begin position="925"/>
        <end position="948"/>
    </location>
</feature>
<evidence type="ECO:0000313" key="21">
    <source>
        <dbReference type="WormBase" id="SRAE_2000501500"/>
    </source>
</evidence>
<feature type="binding site" evidence="15">
    <location>
        <position position="257"/>
    </location>
    <ligand>
        <name>CoA</name>
        <dbReference type="ChEBI" id="CHEBI:57287"/>
    </ligand>
</feature>
<dbReference type="InterPro" id="IPR010122">
    <property type="entry name" value="HMG_CoA_synthase_euk"/>
</dbReference>
<dbReference type="CDD" id="cd17328">
    <property type="entry name" value="MFS_spinster_like"/>
    <property type="match status" value="1"/>
</dbReference>
<dbReference type="PANTHER" id="PTHR43323">
    <property type="entry name" value="3-HYDROXY-3-METHYLGLUTARYL COENZYME A SYNTHASE"/>
    <property type="match status" value="1"/>
</dbReference>
<reference evidence="18 19" key="1">
    <citation type="submission" date="2014-09" db="EMBL/GenBank/DDBJ databases">
        <authorList>
            <person name="Martin A.A."/>
        </authorList>
    </citation>
    <scope>NUCLEOTIDE SEQUENCE</scope>
    <source>
        <strain evidence="19">ED321</strain>
        <strain evidence="18">ED321 Heterogonic</strain>
    </source>
</reference>
<evidence type="ECO:0000256" key="6">
    <source>
        <dbReference type="ARBA" id="ARBA00022679"/>
    </source>
</evidence>
<dbReference type="EC" id="2.3.3.10" evidence="4"/>